<evidence type="ECO:0008006" key="4">
    <source>
        <dbReference type="Google" id="ProtNLM"/>
    </source>
</evidence>
<keyword evidence="1" id="KW-0472">Membrane</keyword>
<comment type="caution">
    <text evidence="2">The sequence shown here is derived from an EMBL/GenBank/DDBJ whole genome shotgun (WGS) entry which is preliminary data.</text>
</comment>
<feature type="transmembrane region" description="Helical" evidence="1">
    <location>
        <begin position="69"/>
        <end position="89"/>
    </location>
</feature>
<keyword evidence="1" id="KW-1133">Transmembrane helix</keyword>
<evidence type="ECO:0000256" key="1">
    <source>
        <dbReference type="SAM" id="Phobius"/>
    </source>
</evidence>
<evidence type="ECO:0000313" key="3">
    <source>
        <dbReference type="Proteomes" id="UP000460287"/>
    </source>
</evidence>
<sequence>MKSSLKKLLYDMFKTNLLLGSSITLLLLLMRCFYAAGGFFSGLILYNISFTLKGYMLDRLLVKKAISRSSIVIIDIGRILMIALFSLFFKDSFAGLLSYCLGISFNYFSIGFAFLRDERGSE</sequence>
<accession>A0A7X2MXK4</accession>
<proteinExistence type="predicted"/>
<gene>
    <name evidence="2" type="ORF">FYJ33_05730</name>
</gene>
<protein>
    <recommendedName>
        <fullName evidence="4">ATP synthase subunit I</fullName>
    </recommendedName>
</protein>
<keyword evidence="1" id="KW-0812">Transmembrane</keyword>
<dbReference type="Proteomes" id="UP000460287">
    <property type="component" value="Unassembled WGS sequence"/>
</dbReference>
<organism evidence="2 3">
    <name type="scientific">Inconstantimicrobium porci</name>
    <dbReference type="NCBI Taxonomy" id="2652291"/>
    <lineage>
        <taxon>Bacteria</taxon>
        <taxon>Bacillati</taxon>
        <taxon>Bacillota</taxon>
        <taxon>Clostridia</taxon>
        <taxon>Eubacteriales</taxon>
        <taxon>Clostridiaceae</taxon>
        <taxon>Inconstantimicrobium</taxon>
    </lineage>
</organism>
<keyword evidence="3" id="KW-1185">Reference proteome</keyword>
<reference evidence="2 3" key="1">
    <citation type="submission" date="2019-08" db="EMBL/GenBank/DDBJ databases">
        <title>In-depth cultivation of the pig gut microbiome towards novel bacterial diversity and tailored functional studies.</title>
        <authorList>
            <person name="Wylensek D."/>
            <person name="Hitch T.C.A."/>
            <person name="Clavel T."/>
        </authorList>
    </citation>
    <scope>NUCLEOTIDE SEQUENCE [LARGE SCALE GENOMIC DNA]</scope>
    <source>
        <strain evidence="2 3">WCA-383-APC-5B</strain>
    </source>
</reference>
<evidence type="ECO:0000313" key="2">
    <source>
        <dbReference type="EMBL" id="MSR90919.1"/>
    </source>
</evidence>
<name>A0A7X2MXK4_9CLOT</name>
<dbReference type="EMBL" id="VULX01000005">
    <property type="protein sequence ID" value="MSR90919.1"/>
    <property type="molecule type" value="Genomic_DNA"/>
</dbReference>
<feature type="transmembrane region" description="Helical" evidence="1">
    <location>
        <begin position="20"/>
        <end position="48"/>
    </location>
</feature>
<dbReference type="AlphaFoldDB" id="A0A7X2MXK4"/>
<dbReference type="RefSeq" id="WP_154530798.1">
    <property type="nucleotide sequence ID" value="NZ_JAQXTV010000190.1"/>
</dbReference>
<feature type="transmembrane region" description="Helical" evidence="1">
    <location>
        <begin position="95"/>
        <end position="115"/>
    </location>
</feature>